<evidence type="ECO:0000313" key="10">
    <source>
        <dbReference type="EMBL" id="KAK3388243.1"/>
    </source>
</evidence>
<reference evidence="10" key="1">
    <citation type="journal article" date="2023" name="Mol. Phylogenet. Evol.">
        <title>Genome-scale phylogeny and comparative genomics of the fungal order Sordariales.</title>
        <authorList>
            <person name="Hensen N."/>
            <person name="Bonometti L."/>
            <person name="Westerberg I."/>
            <person name="Brannstrom I.O."/>
            <person name="Guillou S."/>
            <person name="Cros-Aarteil S."/>
            <person name="Calhoun S."/>
            <person name="Haridas S."/>
            <person name="Kuo A."/>
            <person name="Mondo S."/>
            <person name="Pangilinan J."/>
            <person name="Riley R."/>
            <person name="LaButti K."/>
            <person name="Andreopoulos B."/>
            <person name="Lipzen A."/>
            <person name="Chen C."/>
            <person name="Yan M."/>
            <person name="Daum C."/>
            <person name="Ng V."/>
            <person name="Clum A."/>
            <person name="Steindorff A."/>
            <person name="Ohm R.A."/>
            <person name="Martin F."/>
            <person name="Silar P."/>
            <person name="Natvig D.O."/>
            <person name="Lalanne C."/>
            <person name="Gautier V."/>
            <person name="Ament-Velasquez S.L."/>
            <person name="Kruys A."/>
            <person name="Hutchinson M.I."/>
            <person name="Powell A.J."/>
            <person name="Barry K."/>
            <person name="Miller A.N."/>
            <person name="Grigoriev I.V."/>
            <person name="Debuchy R."/>
            <person name="Gladieux P."/>
            <person name="Hiltunen Thoren M."/>
            <person name="Johannesson H."/>
        </authorList>
    </citation>
    <scope>NUCLEOTIDE SEQUENCE</scope>
    <source>
        <strain evidence="10">FGSC 1904</strain>
    </source>
</reference>
<dbReference type="SUPFAM" id="SSF49879">
    <property type="entry name" value="SMAD/FHA domain"/>
    <property type="match status" value="1"/>
</dbReference>
<feature type="compositionally biased region" description="Low complexity" evidence="7">
    <location>
        <begin position="607"/>
        <end position="621"/>
    </location>
</feature>
<dbReference type="PRINTS" id="PR00053">
    <property type="entry name" value="FORKHEAD"/>
</dbReference>
<dbReference type="InterPro" id="IPR018122">
    <property type="entry name" value="TF_fork_head_CS_1"/>
</dbReference>
<keyword evidence="3 6" id="KW-0238">DNA-binding</keyword>
<evidence type="ECO:0000256" key="3">
    <source>
        <dbReference type="ARBA" id="ARBA00023125"/>
    </source>
</evidence>
<comment type="caution">
    <text evidence="10">The sequence shown here is derived from an EMBL/GenBank/DDBJ whole genome shotgun (WGS) entry which is preliminary data.</text>
</comment>
<feature type="region of interest" description="Disordered" evidence="7">
    <location>
        <begin position="422"/>
        <end position="708"/>
    </location>
</feature>
<dbReference type="InterPro" id="IPR036390">
    <property type="entry name" value="WH_DNA-bd_sf"/>
</dbReference>
<dbReference type="PANTHER" id="PTHR45881">
    <property type="entry name" value="CHECKPOINT SUPPRESSOR 1-LIKE, ISOFORM A-RELATED"/>
    <property type="match status" value="1"/>
</dbReference>
<accession>A0AAE0NUZ3</accession>
<dbReference type="GO" id="GO:0000981">
    <property type="term" value="F:DNA-binding transcription factor activity, RNA polymerase II-specific"/>
    <property type="evidence" value="ECO:0007669"/>
    <property type="project" value="TreeGrafter"/>
</dbReference>
<feature type="compositionally biased region" description="Polar residues" evidence="7">
    <location>
        <begin position="565"/>
        <end position="579"/>
    </location>
</feature>
<keyword evidence="5 6" id="KW-0539">Nucleus</keyword>
<dbReference type="Gene3D" id="2.60.200.20">
    <property type="match status" value="1"/>
</dbReference>
<feature type="compositionally biased region" description="Pro residues" evidence="7">
    <location>
        <begin position="698"/>
        <end position="708"/>
    </location>
</feature>
<name>A0AAE0NUZ3_SORBR</name>
<dbReference type="Pfam" id="PF00498">
    <property type="entry name" value="FHA"/>
    <property type="match status" value="1"/>
</dbReference>
<dbReference type="GO" id="GO:0005634">
    <property type="term" value="C:nucleus"/>
    <property type="evidence" value="ECO:0007669"/>
    <property type="project" value="UniProtKB-SubCell"/>
</dbReference>
<dbReference type="SUPFAM" id="SSF46785">
    <property type="entry name" value="Winged helix' DNA-binding domain"/>
    <property type="match status" value="1"/>
</dbReference>
<evidence type="ECO:0000256" key="7">
    <source>
        <dbReference type="SAM" id="MobiDB-lite"/>
    </source>
</evidence>
<dbReference type="InterPro" id="IPR001766">
    <property type="entry name" value="Fork_head_dom"/>
</dbReference>
<organism evidence="10 11">
    <name type="scientific">Sordaria brevicollis</name>
    <dbReference type="NCBI Taxonomy" id="83679"/>
    <lineage>
        <taxon>Eukaryota</taxon>
        <taxon>Fungi</taxon>
        <taxon>Dikarya</taxon>
        <taxon>Ascomycota</taxon>
        <taxon>Pezizomycotina</taxon>
        <taxon>Sordariomycetes</taxon>
        <taxon>Sordariomycetidae</taxon>
        <taxon>Sordariales</taxon>
        <taxon>Sordariaceae</taxon>
        <taxon>Sordaria</taxon>
    </lineage>
</organism>
<reference evidence="10" key="2">
    <citation type="submission" date="2023-07" db="EMBL/GenBank/DDBJ databases">
        <authorList>
            <consortium name="Lawrence Berkeley National Laboratory"/>
            <person name="Haridas S."/>
            <person name="Hensen N."/>
            <person name="Bonometti L."/>
            <person name="Westerberg I."/>
            <person name="Brannstrom I.O."/>
            <person name="Guillou S."/>
            <person name="Cros-Aarteil S."/>
            <person name="Calhoun S."/>
            <person name="Kuo A."/>
            <person name="Mondo S."/>
            <person name="Pangilinan J."/>
            <person name="Riley R."/>
            <person name="LaButti K."/>
            <person name="Andreopoulos B."/>
            <person name="Lipzen A."/>
            <person name="Chen C."/>
            <person name="Yanf M."/>
            <person name="Daum C."/>
            <person name="Ng V."/>
            <person name="Clum A."/>
            <person name="Steindorff A."/>
            <person name="Ohm R."/>
            <person name="Martin F."/>
            <person name="Silar P."/>
            <person name="Natvig D."/>
            <person name="Lalanne C."/>
            <person name="Gautier V."/>
            <person name="Ament-velasquez S.L."/>
            <person name="Kruys A."/>
            <person name="Hutchinson M.I."/>
            <person name="Powell A.J."/>
            <person name="Barry K."/>
            <person name="Miller A.N."/>
            <person name="Grigoriev I.V."/>
            <person name="Debuchy R."/>
            <person name="Gladieux P."/>
            <person name="Thoren M.H."/>
            <person name="Johannesson H."/>
        </authorList>
    </citation>
    <scope>NUCLEOTIDE SEQUENCE</scope>
    <source>
        <strain evidence="10">FGSC 1904</strain>
    </source>
</reference>
<gene>
    <name evidence="10" type="ORF">B0T20DRAFT_108414</name>
</gene>
<feature type="compositionally biased region" description="Polar residues" evidence="7">
    <location>
        <begin position="432"/>
        <end position="446"/>
    </location>
</feature>
<feature type="DNA-binding region" description="Fork-head" evidence="6">
    <location>
        <begin position="333"/>
        <end position="429"/>
    </location>
</feature>
<keyword evidence="11" id="KW-1185">Reference proteome</keyword>
<dbReference type="CDD" id="cd22701">
    <property type="entry name" value="FHA_FKH1-like"/>
    <property type="match status" value="1"/>
</dbReference>
<dbReference type="EMBL" id="JAUTDP010000017">
    <property type="protein sequence ID" value="KAK3388243.1"/>
    <property type="molecule type" value="Genomic_DNA"/>
</dbReference>
<dbReference type="PANTHER" id="PTHR45881:SF1">
    <property type="entry name" value="FORK HEAD PROTEIN HOMOLOG 2"/>
    <property type="match status" value="1"/>
</dbReference>
<dbReference type="InterPro" id="IPR000253">
    <property type="entry name" value="FHA_dom"/>
</dbReference>
<evidence type="ECO:0000256" key="6">
    <source>
        <dbReference type="PROSITE-ProRule" id="PRU00089"/>
    </source>
</evidence>
<feature type="compositionally biased region" description="Polar residues" evidence="7">
    <location>
        <begin position="1"/>
        <end position="21"/>
    </location>
</feature>
<evidence type="ECO:0000313" key="11">
    <source>
        <dbReference type="Proteomes" id="UP001281003"/>
    </source>
</evidence>
<dbReference type="PROSITE" id="PS50006">
    <property type="entry name" value="FHA_DOMAIN"/>
    <property type="match status" value="1"/>
</dbReference>
<dbReference type="GO" id="GO:0000978">
    <property type="term" value="F:RNA polymerase II cis-regulatory region sequence-specific DNA binding"/>
    <property type="evidence" value="ECO:0007669"/>
    <property type="project" value="TreeGrafter"/>
</dbReference>
<dbReference type="Proteomes" id="UP001281003">
    <property type="component" value="Unassembled WGS sequence"/>
</dbReference>
<evidence type="ECO:0000256" key="2">
    <source>
        <dbReference type="ARBA" id="ARBA00023015"/>
    </source>
</evidence>
<dbReference type="Gene3D" id="1.10.10.10">
    <property type="entry name" value="Winged helix-like DNA-binding domain superfamily/Winged helix DNA-binding domain"/>
    <property type="match status" value="1"/>
</dbReference>
<dbReference type="SMART" id="SM00339">
    <property type="entry name" value="FH"/>
    <property type="match status" value="1"/>
</dbReference>
<proteinExistence type="predicted"/>
<comment type="subcellular location">
    <subcellularLocation>
        <location evidence="1 6">Nucleus</location>
    </subcellularLocation>
</comment>
<dbReference type="InterPro" id="IPR008984">
    <property type="entry name" value="SMAD_FHA_dom_sf"/>
</dbReference>
<dbReference type="FunFam" id="1.10.10.10:FF:000030">
    <property type="entry name" value="Forkhead box protein K2"/>
    <property type="match status" value="1"/>
</dbReference>
<protein>
    <submittedName>
        <fullName evidence="10">Fork head domain-containing protein</fullName>
    </submittedName>
</protein>
<dbReference type="InterPro" id="IPR030456">
    <property type="entry name" value="TF_fork_head_CS_2"/>
</dbReference>
<evidence type="ECO:0000256" key="4">
    <source>
        <dbReference type="ARBA" id="ARBA00023163"/>
    </source>
</evidence>
<dbReference type="AlphaFoldDB" id="A0AAE0NUZ3"/>
<evidence type="ECO:0000259" key="9">
    <source>
        <dbReference type="PROSITE" id="PS50039"/>
    </source>
</evidence>
<feature type="domain" description="FHA" evidence="8">
    <location>
        <begin position="121"/>
        <end position="189"/>
    </location>
</feature>
<dbReference type="CDD" id="cd00059">
    <property type="entry name" value="FH_FOX"/>
    <property type="match status" value="1"/>
</dbReference>
<dbReference type="PROSITE" id="PS00658">
    <property type="entry name" value="FORK_HEAD_2"/>
    <property type="match status" value="1"/>
</dbReference>
<evidence type="ECO:0000256" key="5">
    <source>
        <dbReference type="ARBA" id="ARBA00023242"/>
    </source>
</evidence>
<dbReference type="Pfam" id="PF00250">
    <property type="entry name" value="Forkhead"/>
    <property type="match status" value="1"/>
</dbReference>
<feature type="region of interest" description="Disordered" evidence="7">
    <location>
        <begin position="1"/>
        <end position="62"/>
    </location>
</feature>
<evidence type="ECO:0000259" key="8">
    <source>
        <dbReference type="PROSITE" id="PS50006"/>
    </source>
</evidence>
<keyword evidence="2" id="KW-0805">Transcription regulation</keyword>
<evidence type="ECO:0000256" key="1">
    <source>
        <dbReference type="ARBA" id="ARBA00004123"/>
    </source>
</evidence>
<dbReference type="PROSITE" id="PS00657">
    <property type="entry name" value="FORK_HEAD_1"/>
    <property type="match status" value="1"/>
</dbReference>
<feature type="compositionally biased region" description="Acidic residues" evidence="7">
    <location>
        <begin position="43"/>
        <end position="52"/>
    </location>
</feature>
<feature type="domain" description="Fork-head" evidence="9">
    <location>
        <begin position="333"/>
        <end position="429"/>
    </location>
</feature>
<feature type="compositionally biased region" description="Polar residues" evidence="7">
    <location>
        <begin position="636"/>
        <end position="647"/>
    </location>
</feature>
<keyword evidence="4" id="KW-0804">Transcription</keyword>
<feature type="compositionally biased region" description="Polar residues" evidence="7">
    <location>
        <begin position="533"/>
        <end position="542"/>
    </location>
</feature>
<feature type="compositionally biased region" description="Low complexity" evidence="7">
    <location>
        <begin position="467"/>
        <end position="477"/>
    </location>
</feature>
<sequence length="708" mass="76794">MSPSPQKHTASFTTADQQNRSDPVAGDSSPSRPAKRRKKDDDAPTELADEADSSLVADQSALDMNDDDQVVARVIQYLEMPKNVQASKDHSNSIHESSQGVQAFAKIAAFDWTYYITSLDINIGRSSEPIQGAAGPTQEEDPSKVVHIDLGPNKQVSRQHALIYFKPTEEQWWLRVKGRNALKVDGVPWKVGDEGPLRSGEVIEIGGMEMMFVLPTDISALQIKRDYLERAGIVPPELHTSPRQARHPLPSVGEAVHAFHQAMSPSNKAAPRNLQGLQKALAPAPPDYRRGVTPPLNIPRPPMHRTVQEGLAGPLVMTNDQVDLSLDENQHIKPQFSYAQMITQAIMNTEDQKLNLSGIYQFIMNRYSYYRHQPAGGWQNSIRHNLSLNKSFEKVARSTDEPGKGMKWQIVADAREDMIRNAYRGGRGGHRGTSNPASPSSLNYITQGPKDMAAKEPTSSRKRKISPSDSPQPQSHPSIRESQSTPVRATAQRKPLPDNKAEDGTDAASPLSTIRKPATTMSGTSGMVEETPASPTLGSSYLQEDGASLVTPAPNRVNPRLVPPSTAQRPSQHMPTSSPAPFWRYADISSTPLKPAPQYDASPSKVTTTTTTHGNLPSQSSSPPPPALARSKSPAGSASPTRTTSRGATVGVDEPPSPIEEEDRAFDLTKGFQSIGSYHAPVSRGKEIQPASATNGDVPPPSMAPLSS</sequence>
<dbReference type="PROSITE" id="PS50039">
    <property type="entry name" value="FORK_HEAD_3"/>
    <property type="match status" value="1"/>
</dbReference>
<dbReference type="InterPro" id="IPR036388">
    <property type="entry name" value="WH-like_DNA-bd_sf"/>
</dbReference>